<sequence length="114" mass="12718">MNLEAEFFVEEVMKDRSGRPVYVGVPNQGRGVRVGDKFILRYEVPRTLDDALNDRPRAEPVNQRSVALTVTAIDSMRKLIQELPLGVTGALYLEGDGIEHVGKRTFLKTSDSIS</sequence>
<keyword evidence="2" id="KW-1185">Reference proteome</keyword>
<name>A0ABY3X8B6_9GAMM</name>
<dbReference type="Proteomes" id="UP000829194">
    <property type="component" value="Chromosome"/>
</dbReference>
<accession>A0ABY3X8B6</accession>
<gene>
    <name evidence="1" type="ORF">MOV92_17125</name>
</gene>
<evidence type="ECO:0000313" key="2">
    <source>
        <dbReference type="Proteomes" id="UP000829194"/>
    </source>
</evidence>
<dbReference type="EMBL" id="CP093547">
    <property type="protein sequence ID" value="UNP28210.1"/>
    <property type="molecule type" value="Genomic_DNA"/>
</dbReference>
<dbReference type="RefSeq" id="WP_148648972.1">
    <property type="nucleotide sequence ID" value="NZ_CP011131.1"/>
</dbReference>
<proteinExistence type="predicted"/>
<reference evidence="1 2" key="1">
    <citation type="submission" date="2022-03" db="EMBL/GenBank/DDBJ databases">
        <title>Complete genome sequence of Lysobacter capsici VKM B-2533 and Lysobacter gummosus 10.1.1, promising sources of lytic agents.</title>
        <authorList>
            <person name="Tarlachkov S.V."/>
            <person name="Kudryakova I.V."/>
            <person name="Afoshin A.S."/>
            <person name="Leontyevskaya E.A."/>
            <person name="Leontyevskaya N.V."/>
        </authorList>
    </citation>
    <scope>NUCLEOTIDE SEQUENCE [LARGE SCALE GENOMIC DNA]</scope>
    <source>
        <strain evidence="1 2">10.1.1</strain>
    </source>
</reference>
<evidence type="ECO:0000313" key="1">
    <source>
        <dbReference type="EMBL" id="UNP28210.1"/>
    </source>
</evidence>
<protein>
    <submittedName>
        <fullName evidence="1">Uncharacterized protein</fullName>
    </submittedName>
</protein>
<organism evidence="1 2">
    <name type="scientific">Lysobacter gummosus</name>
    <dbReference type="NCBI Taxonomy" id="262324"/>
    <lineage>
        <taxon>Bacteria</taxon>
        <taxon>Pseudomonadati</taxon>
        <taxon>Pseudomonadota</taxon>
        <taxon>Gammaproteobacteria</taxon>
        <taxon>Lysobacterales</taxon>
        <taxon>Lysobacteraceae</taxon>
        <taxon>Lysobacter</taxon>
    </lineage>
</organism>